<dbReference type="SUPFAM" id="SSF53335">
    <property type="entry name" value="S-adenosyl-L-methionine-dependent methyltransferases"/>
    <property type="match status" value="1"/>
</dbReference>
<reference evidence="2 3" key="1">
    <citation type="submission" date="2017-09" db="EMBL/GenBank/DDBJ databases">
        <title>Depth-based differentiation of microbial function through sediment-hosted aquifers and enrichment of novel symbionts in the deep terrestrial subsurface.</title>
        <authorList>
            <person name="Probst A.J."/>
            <person name="Ladd B."/>
            <person name="Jarett J.K."/>
            <person name="Geller-Mcgrath D.E."/>
            <person name="Sieber C.M."/>
            <person name="Emerson J.B."/>
            <person name="Anantharaman K."/>
            <person name="Thomas B.C."/>
            <person name="Malmstrom R."/>
            <person name="Stieglmeier M."/>
            <person name="Klingl A."/>
            <person name="Woyke T."/>
            <person name="Ryan C.M."/>
            <person name="Banfield J.F."/>
        </authorList>
    </citation>
    <scope>NUCLEOTIDE SEQUENCE [LARGE SCALE GENOMIC DNA]</scope>
    <source>
        <strain evidence="2">CG10_big_fil_rev_8_21_14_0_10_31_9</strain>
    </source>
</reference>
<organism evidence="2 3">
    <name type="scientific">Candidatus Wolfebacteria bacterium CG10_big_fil_rev_8_21_14_0_10_31_9</name>
    <dbReference type="NCBI Taxonomy" id="1975070"/>
    <lineage>
        <taxon>Bacteria</taxon>
        <taxon>Candidatus Wolfeibacteriota</taxon>
    </lineage>
</organism>
<dbReference type="AlphaFoldDB" id="A0A2H0RCZ9"/>
<dbReference type="Gene3D" id="3.40.50.150">
    <property type="entry name" value="Vaccinia Virus protein VP39"/>
    <property type="match status" value="1"/>
</dbReference>
<evidence type="ECO:0000313" key="3">
    <source>
        <dbReference type="Proteomes" id="UP000231602"/>
    </source>
</evidence>
<sequence>DAEKFIISGNYKIINPDEFDFGNFTNTWKDKNLPITQYDLVVKKELKRLRENKIIEPPFSVAVDLIKKIKLKNPSILEIGCSSGYYNEVFKLSGLEVQYEGCDYSEEFIKLAKNLYPKINFKVSDALNLDYADKSFDVVFSSSVILHIKDYKQAIKEAIRVSKNYIIFHRSPIIHLNNTIYTIKKGYGIDMMEVFLNEEEFIDILNNNGVKILSINTHGQFSVDGLNEPVFMKSYLCIK</sequence>
<feature type="non-terminal residue" evidence="2">
    <location>
        <position position="1"/>
    </location>
</feature>
<proteinExistence type="predicted"/>
<gene>
    <name evidence="2" type="ORF">COV23_00130</name>
</gene>
<evidence type="ECO:0000259" key="1">
    <source>
        <dbReference type="Pfam" id="PF08241"/>
    </source>
</evidence>
<comment type="caution">
    <text evidence="2">The sequence shown here is derived from an EMBL/GenBank/DDBJ whole genome shotgun (WGS) entry which is preliminary data.</text>
</comment>
<dbReference type="PANTHER" id="PTHR43591">
    <property type="entry name" value="METHYLTRANSFERASE"/>
    <property type="match status" value="1"/>
</dbReference>
<dbReference type="Pfam" id="PF08241">
    <property type="entry name" value="Methyltransf_11"/>
    <property type="match status" value="1"/>
</dbReference>
<dbReference type="InterPro" id="IPR013216">
    <property type="entry name" value="Methyltransf_11"/>
</dbReference>
<accession>A0A2H0RCZ9</accession>
<dbReference type="InterPro" id="IPR029063">
    <property type="entry name" value="SAM-dependent_MTases_sf"/>
</dbReference>
<dbReference type="Proteomes" id="UP000231602">
    <property type="component" value="Unassembled WGS sequence"/>
</dbReference>
<protein>
    <recommendedName>
        <fullName evidence="1">Methyltransferase type 11 domain-containing protein</fullName>
    </recommendedName>
</protein>
<dbReference type="EMBL" id="PCXV01000005">
    <property type="protein sequence ID" value="PIR44388.1"/>
    <property type="molecule type" value="Genomic_DNA"/>
</dbReference>
<feature type="domain" description="Methyltransferase type 11" evidence="1">
    <location>
        <begin position="77"/>
        <end position="163"/>
    </location>
</feature>
<dbReference type="CDD" id="cd02440">
    <property type="entry name" value="AdoMet_MTases"/>
    <property type="match status" value="1"/>
</dbReference>
<name>A0A2H0RCZ9_9BACT</name>
<evidence type="ECO:0000313" key="2">
    <source>
        <dbReference type="EMBL" id="PIR44388.1"/>
    </source>
</evidence>
<dbReference type="GO" id="GO:0008757">
    <property type="term" value="F:S-adenosylmethionine-dependent methyltransferase activity"/>
    <property type="evidence" value="ECO:0007669"/>
    <property type="project" value="InterPro"/>
</dbReference>